<dbReference type="KEGG" id="cxe:FOB82_05315"/>
<dbReference type="Pfam" id="PF05117">
    <property type="entry name" value="DUF695"/>
    <property type="match status" value="1"/>
</dbReference>
<dbReference type="RefSeq" id="WP_155868557.1">
    <property type="nucleotide sequence ID" value="NZ_CP046322.1"/>
</dbReference>
<feature type="domain" description="DUF695" evidence="1">
    <location>
        <begin position="232"/>
        <end position="353"/>
    </location>
</feature>
<reference evidence="2 3" key="1">
    <citation type="submission" date="2019-11" db="EMBL/GenBank/DDBJ databases">
        <title>FDA dAtabase for Regulatory Grade micrObial Sequences (FDA-ARGOS): Supporting development and validation of Infectious Disease Dx tests.</title>
        <authorList>
            <person name="Kerrigan L."/>
            <person name="Long C."/>
            <person name="Tallon L."/>
            <person name="Sadzewicz L."/>
            <person name="Vavikolanu K."/>
            <person name="Mehta A."/>
            <person name="Aluvathingal J."/>
            <person name="Nadendla S."/>
            <person name="Yan Y."/>
            <person name="Sichtig H."/>
        </authorList>
    </citation>
    <scope>NUCLEOTIDE SEQUENCE [LARGE SCALE GENOMIC DNA]</scope>
    <source>
        <strain evidence="2 3">FDAARGOS_674</strain>
    </source>
</reference>
<accession>A0A6B8TSV6</accession>
<dbReference type="EMBL" id="CP046322">
    <property type="protein sequence ID" value="QGS34460.1"/>
    <property type="molecule type" value="Genomic_DNA"/>
</dbReference>
<sequence length="360" mass="38232">MTETPDTAGTGGEAIAARDGAIAAFWDWWSAEGANRLDGAFTGGADFGGGGFGDAEPFDIQAEVGPRIGAIDGRLVWGFGAGEPFSRHLLTVTAAGDPEVRHIARRWLDAAPDDGPVWSFTDLRTAEPVSTVTWAGHEIDPADARVAVAAGQGVVDVRLFHPVFARFMEAGEEGERDVAHVGFMLLQLALGEEDFGLWLRAFAFSAEEPEGAMPLSDLPGFIDRLAGACPRWMTLQGQADGKPVMVGTRAPLSPLLGPLFTRHVVVQLLFADVLDDGQAGEASAKALADFGEEAMATLADDGIVAAAETADGMRLLHFYVDPETDATERLAALTDTWTEGDHEIVVAEDPAWERVGHLRA</sequence>
<protein>
    <submittedName>
        <fullName evidence="2">DUF695 domain-containing protein</fullName>
    </submittedName>
</protein>
<gene>
    <name evidence="2" type="ORF">FOB82_05315</name>
</gene>
<dbReference type="InterPro" id="IPR016097">
    <property type="entry name" value="DUF695"/>
</dbReference>
<dbReference type="AlphaFoldDB" id="A0A6B8TSV6"/>
<organism evidence="2 3">
    <name type="scientific">Corynebacterium xerosis</name>
    <dbReference type="NCBI Taxonomy" id="1725"/>
    <lineage>
        <taxon>Bacteria</taxon>
        <taxon>Bacillati</taxon>
        <taxon>Actinomycetota</taxon>
        <taxon>Actinomycetes</taxon>
        <taxon>Mycobacteriales</taxon>
        <taxon>Corynebacteriaceae</taxon>
        <taxon>Corynebacterium</taxon>
    </lineage>
</organism>
<evidence type="ECO:0000259" key="1">
    <source>
        <dbReference type="Pfam" id="PF05117"/>
    </source>
</evidence>
<name>A0A6B8TSV6_9CORY</name>
<proteinExistence type="predicted"/>
<evidence type="ECO:0000313" key="2">
    <source>
        <dbReference type="EMBL" id="QGS34460.1"/>
    </source>
</evidence>
<dbReference type="Proteomes" id="UP000426857">
    <property type="component" value="Chromosome"/>
</dbReference>
<evidence type="ECO:0000313" key="3">
    <source>
        <dbReference type="Proteomes" id="UP000426857"/>
    </source>
</evidence>